<dbReference type="Pfam" id="PF00309">
    <property type="entry name" value="Sigma54_AID"/>
    <property type="match status" value="1"/>
</dbReference>
<dbReference type="Gene3D" id="1.10.10.60">
    <property type="entry name" value="Homeodomain-like"/>
    <property type="match status" value="1"/>
</dbReference>
<dbReference type="STRING" id="1423792.FD09_GL000754"/>
<evidence type="ECO:0000256" key="4">
    <source>
        <dbReference type="ARBA" id="ARBA00022695"/>
    </source>
</evidence>
<dbReference type="Pfam" id="PF04552">
    <property type="entry name" value="Sigma54_DBD"/>
    <property type="match status" value="1"/>
</dbReference>
<dbReference type="InterPro" id="IPR007046">
    <property type="entry name" value="RNA_pol_sigma_54_core-bd"/>
</dbReference>
<feature type="domain" description="RNA polymerase sigma factor 54 DNA-binding" evidence="9">
    <location>
        <begin position="272"/>
        <end position="429"/>
    </location>
</feature>
<dbReference type="GO" id="GO:0006352">
    <property type="term" value="P:DNA-templated transcription initiation"/>
    <property type="evidence" value="ECO:0007669"/>
    <property type="project" value="InterPro"/>
</dbReference>
<dbReference type="GO" id="GO:0001216">
    <property type="term" value="F:DNA-binding transcription activator activity"/>
    <property type="evidence" value="ECO:0007669"/>
    <property type="project" value="InterPro"/>
</dbReference>
<evidence type="ECO:0000259" key="10">
    <source>
        <dbReference type="Pfam" id="PF04963"/>
    </source>
</evidence>
<dbReference type="PROSITE" id="PS00717">
    <property type="entry name" value="SIGMA54_1"/>
    <property type="match status" value="1"/>
</dbReference>
<dbReference type="PRINTS" id="PR00045">
    <property type="entry name" value="SIGMA54FCT"/>
</dbReference>
<dbReference type="PIRSF" id="PIRSF000774">
    <property type="entry name" value="RpoN"/>
    <property type="match status" value="1"/>
</dbReference>
<protein>
    <submittedName>
        <fullName evidence="11">Sigma 54 transcription factor</fullName>
    </submittedName>
</protein>
<dbReference type="AlphaFoldDB" id="A0A0R1N5F1"/>
<evidence type="ECO:0000256" key="7">
    <source>
        <dbReference type="ARBA" id="ARBA00023125"/>
    </source>
</evidence>
<evidence type="ECO:0000256" key="6">
    <source>
        <dbReference type="ARBA" id="ARBA00023082"/>
    </source>
</evidence>
<dbReference type="InterPro" id="IPR007634">
    <property type="entry name" value="RNA_pol_sigma_54_DNA-bd"/>
</dbReference>
<evidence type="ECO:0000313" key="12">
    <source>
        <dbReference type="Proteomes" id="UP000051330"/>
    </source>
</evidence>
<dbReference type="NCBIfam" id="TIGR02395">
    <property type="entry name" value="rpoN_sigma"/>
    <property type="match status" value="1"/>
</dbReference>
<dbReference type="EMBL" id="AZEC01000012">
    <property type="protein sequence ID" value="KRL11384.1"/>
    <property type="molecule type" value="Genomic_DNA"/>
</dbReference>
<comment type="caution">
    <text evidence="11">The sequence shown here is derived from an EMBL/GenBank/DDBJ whole genome shotgun (WGS) entry which is preliminary data.</text>
</comment>
<organism evidence="11 12">
    <name type="scientific">Schleiferilactobacillus perolens DSM 12744</name>
    <dbReference type="NCBI Taxonomy" id="1423792"/>
    <lineage>
        <taxon>Bacteria</taxon>
        <taxon>Bacillati</taxon>
        <taxon>Bacillota</taxon>
        <taxon>Bacilli</taxon>
        <taxon>Lactobacillales</taxon>
        <taxon>Lactobacillaceae</taxon>
        <taxon>Schleiferilactobacillus</taxon>
    </lineage>
</organism>
<dbReference type="OrthoDB" id="9814402at2"/>
<evidence type="ECO:0000259" key="9">
    <source>
        <dbReference type="Pfam" id="PF04552"/>
    </source>
</evidence>
<keyword evidence="3" id="KW-0808">Transferase</keyword>
<comment type="similarity">
    <text evidence="1">Belongs to the sigma-54 factor family.</text>
</comment>
<evidence type="ECO:0000256" key="3">
    <source>
        <dbReference type="ARBA" id="ARBA00022679"/>
    </source>
</evidence>
<dbReference type="Gene3D" id="1.10.10.1330">
    <property type="entry name" value="RNA polymerase sigma-54 factor, core-binding domain"/>
    <property type="match status" value="1"/>
</dbReference>
<proteinExistence type="inferred from homology"/>
<dbReference type="GO" id="GO:0016987">
    <property type="term" value="F:sigma factor activity"/>
    <property type="evidence" value="ECO:0007669"/>
    <property type="project" value="UniProtKB-KW"/>
</dbReference>
<keyword evidence="2" id="KW-0240">DNA-directed RNA polymerase</keyword>
<dbReference type="PANTHER" id="PTHR32248:SF4">
    <property type="entry name" value="RNA POLYMERASE SIGMA-54 FACTOR"/>
    <property type="match status" value="1"/>
</dbReference>
<evidence type="ECO:0000256" key="1">
    <source>
        <dbReference type="ARBA" id="ARBA00008798"/>
    </source>
</evidence>
<keyword evidence="5" id="KW-0805">Transcription regulation</keyword>
<evidence type="ECO:0000313" key="11">
    <source>
        <dbReference type="EMBL" id="KRL11384.1"/>
    </source>
</evidence>
<sequence>MNMNQGFSLHQSQAQKLALTQGMRQSIAMLRLDAIDLQDYLQEISLENPLMDIRMPLVQPVAVSGATGQETYQIKDTSGSLFSYLLEQVHLTMRKTPLRALVVYLIEQLEPNGYLMISDDEIRQQLPVDPIMLMDAKTLLQRLDPPGVGAHDLQECLLLQAENDSEPVPAGVIPILKDHFQAMKDHRWVAIQKKLDMTQADFTAAMTYIQSLSANPGLPFNHTDTSYVIPELKLIAQAGKLSLQIIQRNQPQVVFAEETYDQLKQSSDMEVQQYIADRYNQYQSVMYNVQRRTDTLMMVGRQIVQAQYAFFTQKVKTIAPLLLRDIAQKLQISESTVSRAINGKYMQTDFGIFELKSFFSRYSGGSDDAGRSVDQMVTALQHLVAGEDKTHPLSDDQLAQALQQQGYQVARRTVAKYRKENGIPSSTRRGQAAQLK</sequence>
<dbReference type="PROSITE" id="PS00718">
    <property type="entry name" value="SIGMA54_2"/>
    <property type="match status" value="1"/>
</dbReference>
<keyword evidence="4" id="KW-0548">Nucleotidyltransferase</keyword>
<dbReference type="InterPro" id="IPR038709">
    <property type="entry name" value="RpoN_core-bd_sf"/>
</dbReference>
<keyword evidence="7" id="KW-0238">DNA-binding</keyword>
<dbReference type="GO" id="GO:0000428">
    <property type="term" value="C:DNA-directed RNA polymerase complex"/>
    <property type="evidence" value="ECO:0007669"/>
    <property type="project" value="UniProtKB-KW"/>
</dbReference>
<evidence type="ECO:0000256" key="2">
    <source>
        <dbReference type="ARBA" id="ARBA00022478"/>
    </source>
</evidence>
<dbReference type="PATRIC" id="fig|1423792.3.peg.769"/>
<gene>
    <name evidence="11" type="ORF">FD09_GL000754</name>
</gene>
<keyword evidence="6" id="KW-0731">Sigma factor</keyword>
<keyword evidence="12" id="KW-1185">Reference proteome</keyword>
<evidence type="ECO:0000256" key="8">
    <source>
        <dbReference type="ARBA" id="ARBA00023163"/>
    </source>
</evidence>
<accession>A0A0R1N5F1</accession>
<keyword evidence="8" id="KW-0804">Transcription</keyword>
<reference evidence="11 12" key="1">
    <citation type="journal article" date="2015" name="Genome Announc.">
        <title>Expanding the biotechnology potential of lactobacilli through comparative genomics of 213 strains and associated genera.</title>
        <authorList>
            <person name="Sun Z."/>
            <person name="Harris H.M."/>
            <person name="McCann A."/>
            <person name="Guo C."/>
            <person name="Argimon S."/>
            <person name="Zhang W."/>
            <person name="Yang X."/>
            <person name="Jeffery I.B."/>
            <person name="Cooney J.C."/>
            <person name="Kagawa T.F."/>
            <person name="Liu W."/>
            <person name="Song Y."/>
            <person name="Salvetti E."/>
            <person name="Wrobel A."/>
            <person name="Rasinkangas P."/>
            <person name="Parkhill J."/>
            <person name="Rea M.C."/>
            <person name="O'Sullivan O."/>
            <person name="Ritari J."/>
            <person name="Douillard F.P."/>
            <person name="Paul Ross R."/>
            <person name="Yang R."/>
            <person name="Briner A.E."/>
            <person name="Felis G.E."/>
            <person name="de Vos W.M."/>
            <person name="Barrangou R."/>
            <person name="Klaenhammer T.R."/>
            <person name="Caufield P.W."/>
            <person name="Cui Y."/>
            <person name="Zhang H."/>
            <person name="O'Toole P.W."/>
        </authorList>
    </citation>
    <scope>NUCLEOTIDE SEQUENCE [LARGE SCALE GENOMIC DNA]</scope>
    <source>
        <strain evidence="11 12">DSM 12744</strain>
    </source>
</reference>
<dbReference type="GO" id="GO:0003677">
    <property type="term" value="F:DNA binding"/>
    <property type="evidence" value="ECO:0007669"/>
    <property type="project" value="UniProtKB-KW"/>
</dbReference>
<dbReference type="GO" id="GO:0016779">
    <property type="term" value="F:nucleotidyltransferase activity"/>
    <property type="evidence" value="ECO:0007669"/>
    <property type="project" value="UniProtKB-KW"/>
</dbReference>
<feature type="domain" description="RNA polymerase sigma factor 54 core-binding" evidence="10">
    <location>
        <begin position="74"/>
        <end position="255"/>
    </location>
</feature>
<dbReference type="InterPro" id="IPR000394">
    <property type="entry name" value="RNA_pol_sigma_54"/>
</dbReference>
<dbReference type="Pfam" id="PF04963">
    <property type="entry name" value="Sigma54_CBD"/>
    <property type="match status" value="1"/>
</dbReference>
<dbReference type="RefSeq" id="WP_057821671.1">
    <property type="nucleotide sequence ID" value="NZ_AZEC01000012.1"/>
</dbReference>
<dbReference type="PANTHER" id="PTHR32248">
    <property type="entry name" value="RNA POLYMERASE SIGMA-54 FACTOR"/>
    <property type="match status" value="1"/>
</dbReference>
<dbReference type="PROSITE" id="PS50044">
    <property type="entry name" value="SIGMA54_3"/>
    <property type="match status" value="1"/>
</dbReference>
<dbReference type="Proteomes" id="UP000051330">
    <property type="component" value="Unassembled WGS sequence"/>
</dbReference>
<evidence type="ECO:0000256" key="5">
    <source>
        <dbReference type="ARBA" id="ARBA00023015"/>
    </source>
</evidence>
<name>A0A0R1N5F1_9LACO</name>